<dbReference type="EMBL" id="CAJMXA010002427">
    <property type="protein sequence ID" value="CAE6480635.1"/>
    <property type="molecule type" value="Genomic_DNA"/>
</dbReference>
<dbReference type="Pfam" id="PF00034">
    <property type="entry name" value="Cytochrom_C"/>
    <property type="match status" value="1"/>
</dbReference>
<evidence type="ECO:0000313" key="14">
    <source>
        <dbReference type="Proteomes" id="UP000663853"/>
    </source>
</evidence>
<evidence type="ECO:0000256" key="10">
    <source>
        <dbReference type="RuleBase" id="RU004426"/>
    </source>
</evidence>
<dbReference type="GO" id="GO:0020037">
    <property type="term" value="F:heme binding"/>
    <property type="evidence" value="ECO:0007669"/>
    <property type="project" value="InterPro"/>
</dbReference>
<dbReference type="InterPro" id="IPR036909">
    <property type="entry name" value="Cyt_c-like_dom_sf"/>
</dbReference>
<comment type="similarity">
    <text evidence="2 10">Belongs to the cytochrome c family.</text>
</comment>
<comment type="PTM">
    <text evidence="11">Binds 1 heme group per subunit.</text>
</comment>
<evidence type="ECO:0000256" key="7">
    <source>
        <dbReference type="ARBA" id="ARBA00022982"/>
    </source>
</evidence>
<keyword evidence="11" id="KW-0496">Mitochondrion</keyword>
<evidence type="ECO:0000256" key="4">
    <source>
        <dbReference type="ARBA" id="ARBA00022617"/>
    </source>
</evidence>
<evidence type="ECO:0000256" key="2">
    <source>
        <dbReference type="ARBA" id="ARBA00006488"/>
    </source>
</evidence>
<keyword evidence="7 11" id="KW-0249">Electron transport</keyword>
<dbReference type="Gene3D" id="1.10.760.10">
    <property type="entry name" value="Cytochrome c-like domain"/>
    <property type="match status" value="1"/>
</dbReference>
<reference evidence="13" key="1">
    <citation type="submission" date="2021-01" db="EMBL/GenBank/DDBJ databases">
        <authorList>
            <person name="Kaushik A."/>
        </authorList>
    </citation>
    <scope>NUCLEOTIDE SEQUENCE</scope>
    <source>
        <strain evidence="13">AG6-10EEA</strain>
    </source>
</reference>
<evidence type="ECO:0000256" key="6">
    <source>
        <dbReference type="ARBA" id="ARBA00022723"/>
    </source>
</evidence>
<comment type="function">
    <text evidence="11">Electron carrier protein. The oxidized form of the cytochrome c heme group can accept an electron from the heme group of the cytochrome c1 subunit of cytochrome reductase. Cytochrome c then transfers this electron to the cytochrome oxidase complex, the final protein carrier in the mitochondrial electron-transport chain.</text>
</comment>
<protein>
    <recommendedName>
        <fullName evidence="12">Cytochrome c domain-containing protein</fullName>
    </recommendedName>
</protein>
<dbReference type="PRINTS" id="PR00604">
    <property type="entry name" value="CYTCHRMECIAB"/>
</dbReference>
<dbReference type="PANTHER" id="PTHR11961">
    <property type="entry name" value="CYTOCHROME C"/>
    <property type="match status" value="1"/>
</dbReference>
<dbReference type="InterPro" id="IPR009056">
    <property type="entry name" value="Cyt_c-like_dom"/>
</dbReference>
<dbReference type="AlphaFoldDB" id="A0A8H3H4K4"/>
<dbReference type="PROSITE" id="PS51007">
    <property type="entry name" value="CYTC"/>
    <property type="match status" value="1"/>
</dbReference>
<dbReference type="SUPFAM" id="SSF46626">
    <property type="entry name" value="Cytochrome c"/>
    <property type="match status" value="1"/>
</dbReference>
<comment type="subcellular location">
    <subcellularLocation>
        <location evidence="1">Mitochondrion intermembrane space</location>
    </subcellularLocation>
</comment>
<keyword evidence="8 9" id="KW-0408">Iron</keyword>
<dbReference type="GO" id="GO:0046872">
    <property type="term" value="F:metal ion binding"/>
    <property type="evidence" value="ECO:0007669"/>
    <property type="project" value="UniProtKB-KW"/>
</dbReference>
<evidence type="ECO:0000259" key="12">
    <source>
        <dbReference type="PROSITE" id="PS51007"/>
    </source>
</evidence>
<dbReference type="GO" id="GO:0005758">
    <property type="term" value="C:mitochondrial intermembrane space"/>
    <property type="evidence" value="ECO:0007669"/>
    <property type="project" value="UniProtKB-SubCell"/>
</dbReference>
<accession>A0A8H3H4K4</accession>
<dbReference type="Proteomes" id="UP000663853">
    <property type="component" value="Unassembled WGS sequence"/>
</dbReference>
<evidence type="ECO:0000313" key="13">
    <source>
        <dbReference type="EMBL" id="CAE6480635.1"/>
    </source>
</evidence>
<comment type="caution">
    <text evidence="13">The sequence shown here is derived from an EMBL/GenBank/DDBJ whole genome shotgun (WGS) entry which is preliminary data.</text>
</comment>
<evidence type="ECO:0000256" key="3">
    <source>
        <dbReference type="ARBA" id="ARBA00022448"/>
    </source>
</evidence>
<organism evidence="13 14">
    <name type="scientific">Rhizoctonia solani</name>
    <dbReference type="NCBI Taxonomy" id="456999"/>
    <lineage>
        <taxon>Eukaryota</taxon>
        <taxon>Fungi</taxon>
        <taxon>Dikarya</taxon>
        <taxon>Basidiomycota</taxon>
        <taxon>Agaricomycotina</taxon>
        <taxon>Agaricomycetes</taxon>
        <taxon>Cantharellales</taxon>
        <taxon>Ceratobasidiaceae</taxon>
        <taxon>Rhizoctonia</taxon>
    </lineage>
</organism>
<evidence type="ECO:0000256" key="11">
    <source>
        <dbReference type="RuleBase" id="RU004427"/>
    </source>
</evidence>
<evidence type="ECO:0000256" key="1">
    <source>
        <dbReference type="ARBA" id="ARBA00004569"/>
    </source>
</evidence>
<gene>
    <name evidence="13" type="ORF">RDB_LOCUS88052</name>
</gene>
<dbReference type="InterPro" id="IPR002327">
    <property type="entry name" value="Cyt_c_1A/1B"/>
</dbReference>
<dbReference type="GO" id="GO:0009055">
    <property type="term" value="F:electron transfer activity"/>
    <property type="evidence" value="ECO:0007669"/>
    <property type="project" value="InterPro"/>
</dbReference>
<proteinExistence type="inferred from homology"/>
<evidence type="ECO:0000256" key="5">
    <source>
        <dbReference type="ARBA" id="ARBA00022660"/>
    </source>
</evidence>
<evidence type="ECO:0000256" key="8">
    <source>
        <dbReference type="ARBA" id="ARBA00023004"/>
    </source>
</evidence>
<name>A0A8H3H4K4_9AGAM</name>
<feature type="domain" description="Cytochrome c" evidence="12">
    <location>
        <begin position="6"/>
        <end position="109"/>
    </location>
</feature>
<keyword evidence="6 9" id="KW-0479">Metal-binding</keyword>
<keyword evidence="4 9" id="KW-0349">Heme</keyword>
<evidence type="ECO:0000256" key="9">
    <source>
        <dbReference type="PROSITE-ProRule" id="PRU00433"/>
    </source>
</evidence>
<keyword evidence="5 11" id="KW-0679">Respiratory chain</keyword>
<keyword evidence="3 11" id="KW-0813">Transport</keyword>
<sequence length="114" mass="13099">MSEIVGNFERGAELFRVRCSECHAIEPKKASTEPRAPNLSGLYGSSPQSFKIHAKTREIEKVPFTWNDATIDQYLQNPETIRPGVEKIFEPVTKEQDRKDLIAYLKGMSEKRRM</sequence>